<accession>A0A5N5KE04</accession>
<sequence>MDFTDEEMRWLLSISAEVPVGNLTPMEERWYELAKPETAYEAQLFQLLASIRFGLTDSVTSSMDILTSVVQNMRMFS</sequence>
<keyword evidence="2" id="KW-1185">Reference proteome</keyword>
<dbReference type="AlphaFoldDB" id="A0A5N5KE04"/>
<gene>
    <name evidence="1" type="ORF">PHYPO_G00141620</name>
</gene>
<evidence type="ECO:0000313" key="2">
    <source>
        <dbReference type="Proteomes" id="UP000327468"/>
    </source>
</evidence>
<comment type="caution">
    <text evidence="1">The sequence shown here is derived from an EMBL/GenBank/DDBJ whole genome shotgun (WGS) entry which is preliminary data.</text>
</comment>
<dbReference type="Proteomes" id="UP000327468">
    <property type="component" value="Chromosome 24"/>
</dbReference>
<reference evidence="1 2" key="1">
    <citation type="submission" date="2019-06" db="EMBL/GenBank/DDBJ databases">
        <title>A chromosome-scale genome assembly of the striped catfish, Pangasianodon hypophthalmus.</title>
        <authorList>
            <person name="Wen M."/>
            <person name="Zahm M."/>
            <person name="Roques C."/>
            <person name="Cabau C."/>
            <person name="Klopp C."/>
            <person name="Donnadieu C."/>
            <person name="Jouanno E."/>
            <person name="Avarre J.-C."/>
            <person name="Campet M."/>
            <person name="Ha T.T.T."/>
            <person name="Dugue R."/>
            <person name="Lampietro C."/>
            <person name="Louis A."/>
            <person name="Herpin A."/>
            <person name="Echchiki A."/>
            <person name="Berthelot C."/>
            <person name="Parey E."/>
            <person name="Roest-Crollius H."/>
            <person name="Braasch I."/>
            <person name="Postlethwait J."/>
            <person name="Bobe J."/>
            <person name="Montfort J."/>
            <person name="Bouchez O."/>
            <person name="Begum T."/>
            <person name="Schartl M."/>
            <person name="Guiguen Y."/>
        </authorList>
    </citation>
    <scope>NUCLEOTIDE SEQUENCE [LARGE SCALE GENOMIC DNA]</scope>
    <source>
        <strain evidence="1 2">Indonesia</strain>
        <tissue evidence="1">Blood</tissue>
    </source>
</reference>
<organism evidence="1 2">
    <name type="scientific">Pangasianodon hypophthalmus</name>
    <name type="common">Striped catfish</name>
    <name type="synonym">Helicophagus hypophthalmus</name>
    <dbReference type="NCBI Taxonomy" id="310915"/>
    <lineage>
        <taxon>Eukaryota</taxon>
        <taxon>Metazoa</taxon>
        <taxon>Chordata</taxon>
        <taxon>Craniata</taxon>
        <taxon>Vertebrata</taxon>
        <taxon>Euteleostomi</taxon>
        <taxon>Actinopterygii</taxon>
        <taxon>Neopterygii</taxon>
        <taxon>Teleostei</taxon>
        <taxon>Ostariophysi</taxon>
        <taxon>Siluriformes</taxon>
        <taxon>Pangasiidae</taxon>
        <taxon>Pangasianodon</taxon>
    </lineage>
</organism>
<name>A0A5N5KE04_PANHP</name>
<protein>
    <submittedName>
        <fullName evidence="1">Uncharacterized protein</fullName>
    </submittedName>
</protein>
<dbReference type="EMBL" id="VFJC01000025">
    <property type="protein sequence ID" value="KAB5528559.1"/>
    <property type="molecule type" value="Genomic_DNA"/>
</dbReference>
<proteinExistence type="predicted"/>
<evidence type="ECO:0000313" key="1">
    <source>
        <dbReference type="EMBL" id="KAB5528559.1"/>
    </source>
</evidence>